<dbReference type="PANTHER" id="PTHR43540:SF1">
    <property type="entry name" value="ISOCHORISMATASE HYDROLASE"/>
    <property type="match status" value="1"/>
</dbReference>
<dbReference type="GO" id="GO:0008908">
    <property type="term" value="F:isochorismatase activity"/>
    <property type="evidence" value="ECO:0007669"/>
    <property type="project" value="UniProtKB-EC"/>
</dbReference>
<gene>
    <name evidence="3" type="primary">dhbB</name>
    <name evidence="3" type="ORF">NCTC13456_01890</name>
</gene>
<dbReference type="InterPro" id="IPR036380">
    <property type="entry name" value="Isochorismatase-like_sf"/>
</dbReference>
<feature type="domain" description="Isochorismatase-like" evidence="2">
    <location>
        <begin position="5"/>
        <end position="150"/>
    </location>
</feature>
<organism evidence="3 4">
    <name type="scientific">Empedobacter falsenii</name>
    <dbReference type="NCBI Taxonomy" id="343874"/>
    <lineage>
        <taxon>Bacteria</taxon>
        <taxon>Pseudomonadati</taxon>
        <taxon>Bacteroidota</taxon>
        <taxon>Flavobacteriia</taxon>
        <taxon>Flavobacteriales</taxon>
        <taxon>Weeksellaceae</taxon>
        <taxon>Empedobacter</taxon>
    </lineage>
</organism>
<dbReference type="SUPFAM" id="SSF52499">
    <property type="entry name" value="Isochorismatase-like hydrolases"/>
    <property type="match status" value="1"/>
</dbReference>
<dbReference type="InterPro" id="IPR050272">
    <property type="entry name" value="Isochorismatase-like_hydrls"/>
</dbReference>
<name>A0A376G823_9FLAO</name>
<dbReference type="EC" id="3.3.2.1" evidence="3"/>
<proteinExistence type="predicted"/>
<evidence type="ECO:0000256" key="1">
    <source>
        <dbReference type="ARBA" id="ARBA00022801"/>
    </source>
</evidence>
<accession>A0A376G823</accession>
<dbReference type="Proteomes" id="UP000254737">
    <property type="component" value="Unassembled WGS sequence"/>
</dbReference>
<dbReference type="Pfam" id="PF00857">
    <property type="entry name" value="Isochorismatase"/>
    <property type="match status" value="1"/>
</dbReference>
<evidence type="ECO:0000313" key="4">
    <source>
        <dbReference type="Proteomes" id="UP000254737"/>
    </source>
</evidence>
<reference evidence="3 4" key="1">
    <citation type="submission" date="2018-06" db="EMBL/GenBank/DDBJ databases">
        <authorList>
            <consortium name="Pathogen Informatics"/>
            <person name="Doyle S."/>
        </authorList>
    </citation>
    <scope>NUCLEOTIDE SEQUENCE [LARGE SCALE GENOMIC DNA]</scope>
    <source>
        <strain evidence="3 4">NCTC13456</strain>
    </source>
</reference>
<sequence length="183" mass="20578">MSKKALIIIDIQNDYFEGGAIELVNPVEASLNARKVLNYFRENNLPIAHIQHVSANHEVMPIFVEGTKGFDIHENVKPLDGEKVFRKYFPNSFRGTGLLEYLKENEVTEVVITGMMTHMCVDATTRAAFDFEYKCTVIGDACASRDLEIKGSSVKSTDVHNAFLSALEFFYAEIKNTDEFLSA</sequence>
<dbReference type="EMBL" id="UFXS01000001">
    <property type="protein sequence ID" value="STD55910.1"/>
    <property type="molecule type" value="Genomic_DNA"/>
</dbReference>
<dbReference type="RefSeq" id="WP_115000157.1">
    <property type="nucleotide sequence ID" value="NZ_UFXS01000001.1"/>
</dbReference>
<dbReference type="PANTHER" id="PTHR43540">
    <property type="entry name" value="PEROXYUREIDOACRYLATE/UREIDOACRYLATE AMIDOHYDROLASE-RELATED"/>
    <property type="match status" value="1"/>
</dbReference>
<dbReference type="Gene3D" id="3.40.50.850">
    <property type="entry name" value="Isochorismatase-like"/>
    <property type="match status" value="1"/>
</dbReference>
<evidence type="ECO:0000313" key="3">
    <source>
        <dbReference type="EMBL" id="STD55910.1"/>
    </source>
</evidence>
<keyword evidence="1 3" id="KW-0378">Hydrolase</keyword>
<dbReference type="InterPro" id="IPR000868">
    <property type="entry name" value="Isochorismatase-like_dom"/>
</dbReference>
<dbReference type="CDD" id="cd01014">
    <property type="entry name" value="nicotinamidase_related"/>
    <property type="match status" value="1"/>
</dbReference>
<protein>
    <submittedName>
        <fullName evidence="3">Isochorismatase</fullName>
        <ecNumber evidence="3">3.3.2.1</ecNumber>
    </submittedName>
</protein>
<evidence type="ECO:0000259" key="2">
    <source>
        <dbReference type="Pfam" id="PF00857"/>
    </source>
</evidence>
<dbReference type="AlphaFoldDB" id="A0A376G823"/>